<protein>
    <submittedName>
        <fullName evidence="2">Uncharacterized protein</fullName>
    </submittedName>
</protein>
<dbReference type="Proteomes" id="UP000735302">
    <property type="component" value="Unassembled WGS sequence"/>
</dbReference>
<sequence length="81" mass="9474">MDTWWKIEYQTKQSRRYSYRPDDDDNGDSPTAERGEESSPMDSTPDPSRCTNRHAGDPLPLARQVTRHHRQPRRETMVGDT</sequence>
<name>A0AAV4BFW5_9GAST</name>
<accession>A0AAV4BFW5</accession>
<dbReference type="EMBL" id="BLXT01004995">
    <property type="protein sequence ID" value="GFO18979.1"/>
    <property type="molecule type" value="Genomic_DNA"/>
</dbReference>
<evidence type="ECO:0000313" key="2">
    <source>
        <dbReference type="EMBL" id="GFO18979.1"/>
    </source>
</evidence>
<keyword evidence="3" id="KW-1185">Reference proteome</keyword>
<gene>
    <name evidence="2" type="ORF">PoB_004548400</name>
</gene>
<evidence type="ECO:0000256" key="1">
    <source>
        <dbReference type="SAM" id="MobiDB-lite"/>
    </source>
</evidence>
<evidence type="ECO:0000313" key="3">
    <source>
        <dbReference type="Proteomes" id="UP000735302"/>
    </source>
</evidence>
<dbReference type="AlphaFoldDB" id="A0AAV4BFW5"/>
<proteinExistence type="predicted"/>
<comment type="caution">
    <text evidence="2">The sequence shown here is derived from an EMBL/GenBank/DDBJ whole genome shotgun (WGS) entry which is preliminary data.</text>
</comment>
<feature type="compositionally biased region" description="Polar residues" evidence="1">
    <location>
        <begin position="40"/>
        <end position="50"/>
    </location>
</feature>
<organism evidence="2 3">
    <name type="scientific">Plakobranchus ocellatus</name>
    <dbReference type="NCBI Taxonomy" id="259542"/>
    <lineage>
        <taxon>Eukaryota</taxon>
        <taxon>Metazoa</taxon>
        <taxon>Spiralia</taxon>
        <taxon>Lophotrochozoa</taxon>
        <taxon>Mollusca</taxon>
        <taxon>Gastropoda</taxon>
        <taxon>Heterobranchia</taxon>
        <taxon>Euthyneura</taxon>
        <taxon>Panpulmonata</taxon>
        <taxon>Sacoglossa</taxon>
        <taxon>Placobranchoidea</taxon>
        <taxon>Plakobranchidae</taxon>
        <taxon>Plakobranchus</taxon>
    </lineage>
</organism>
<feature type="region of interest" description="Disordered" evidence="1">
    <location>
        <begin position="14"/>
        <end position="81"/>
    </location>
</feature>
<reference evidence="2 3" key="1">
    <citation type="journal article" date="2021" name="Elife">
        <title>Chloroplast acquisition without the gene transfer in kleptoplastic sea slugs, Plakobranchus ocellatus.</title>
        <authorList>
            <person name="Maeda T."/>
            <person name="Takahashi S."/>
            <person name="Yoshida T."/>
            <person name="Shimamura S."/>
            <person name="Takaki Y."/>
            <person name="Nagai Y."/>
            <person name="Toyoda A."/>
            <person name="Suzuki Y."/>
            <person name="Arimoto A."/>
            <person name="Ishii H."/>
            <person name="Satoh N."/>
            <person name="Nishiyama T."/>
            <person name="Hasebe M."/>
            <person name="Maruyama T."/>
            <person name="Minagawa J."/>
            <person name="Obokata J."/>
            <person name="Shigenobu S."/>
        </authorList>
    </citation>
    <scope>NUCLEOTIDE SEQUENCE [LARGE SCALE GENOMIC DNA]</scope>
</reference>